<dbReference type="EMBL" id="JAIWYP010000001">
    <property type="protein sequence ID" value="KAH3876294.1"/>
    <property type="molecule type" value="Genomic_DNA"/>
</dbReference>
<organism evidence="2 3">
    <name type="scientific">Dreissena polymorpha</name>
    <name type="common">Zebra mussel</name>
    <name type="synonym">Mytilus polymorpha</name>
    <dbReference type="NCBI Taxonomy" id="45954"/>
    <lineage>
        <taxon>Eukaryota</taxon>
        <taxon>Metazoa</taxon>
        <taxon>Spiralia</taxon>
        <taxon>Lophotrochozoa</taxon>
        <taxon>Mollusca</taxon>
        <taxon>Bivalvia</taxon>
        <taxon>Autobranchia</taxon>
        <taxon>Heteroconchia</taxon>
        <taxon>Euheterodonta</taxon>
        <taxon>Imparidentia</taxon>
        <taxon>Neoheterodontei</taxon>
        <taxon>Myida</taxon>
        <taxon>Dreissenoidea</taxon>
        <taxon>Dreissenidae</taxon>
        <taxon>Dreissena</taxon>
    </lineage>
</organism>
<proteinExistence type="predicted"/>
<feature type="region of interest" description="Disordered" evidence="1">
    <location>
        <begin position="68"/>
        <end position="119"/>
    </location>
</feature>
<comment type="caution">
    <text evidence="2">The sequence shown here is derived from an EMBL/GenBank/DDBJ whole genome shotgun (WGS) entry which is preliminary data.</text>
</comment>
<feature type="compositionally biased region" description="Acidic residues" evidence="1">
    <location>
        <begin position="94"/>
        <end position="107"/>
    </location>
</feature>
<reference evidence="2" key="1">
    <citation type="journal article" date="2019" name="bioRxiv">
        <title>The Genome of the Zebra Mussel, Dreissena polymorpha: A Resource for Invasive Species Research.</title>
        <authorList>
            <person name="McCartney M.A."/>
            <person name="Auch B."/>
            <person name="Kono T."/>
            <person name="Mallez S."/>
            <person name="Zhang Y."/>
            <person name="Obille A."/>
            <person name="Becker A."/>
            <person name="Abrahante J.E."/>
            <person name="Garbe J."/>
            <person name="Badalamenti J.P."/>
            <person name="Herman A."/>
            <person name="Mangelson H."/>
            <person name="Liachko I."/>
            <person name="Sullivan S."/>
            <person name="Sone E.D."/>
            <person name="Koren S."/>
            <person name="Silverstein K.A.T."/>
            <person name="Beckman K.B."/>
            <person name="Gohl D.M."/>
        </authorList>
    </citation>
    <scope>NUCLEOTIDE SEQUENCE</scope>
    <source>
        <strain evidence="2">Duluth1</strain>
        <tissue evidence="2">Whole animal</tissue>
    </source>
</reference>
<keyword evidence="3" id="KW-1185">Reference proteome</keyword>
<feature type="compositionally biased region" description="Basic and acidic residues" evidence="1">
    <location>
        <begin position="68"/>
        <end position="77"/>
    </location>
</feature>
<reference evidence="2" key="2">
    <citation type="submission" date="2020-11" db="EMBL/GenBank/DDBJ databases">
        <authorList>
            <person name="McCartney M.A."/>
            <person name="Auch B."/>
            <person name="Kono T."/>
            <person name="Mallez S."/>
            <person name="Becker A."/>
            <person name="Gohl D.M."/>
            <person name="Silverstein K.A.T."/>
            <person name="Koren S."/>
            <person name="Bechman K.B."/>
            <person name="Herman A."/>
            <person name="Abrahante J.E."/>
            <person name="Garbe J."/>
        </authorList>
    </citation>
    <scope>NUCLEOTIDE SEQUENCE</scope>
    <source>
        <strain evidence="2">Duluth1</strain>
        <tissue evidence="2">Whole animal</tissue>
    </source>
</reference>
<evidence type="ECO:0000313" key="2">
    <source>
        <dbReference type="EMBL" id="KAH3876294.1"/>
    </source>
</evidence>
<dbReference type="AlphaFoldDB" id="A0A9D4MIE5"/>
<dbReference type="Proteomes" id="UP000828390">
    <property type="component" value="Unassembled WGS sequence"/>
</dbReference>
<protein>
    <submittedName>
        <fullName evidence="2">Uncharacterized protein</fullName>
    </submittedName>
</protein>
<gene>
    <name evidence="2" type="ORF">DPMN_000133</name>
</gene>
<evidence type="ECO:0000313" key="3">
    <source>
        <dbReference type="Proteomes" id="UP000828390"/>
    </source>
</evidence>
<name>A0A9D4MIE5_DREPO</name>
<evidence type="ECO:0000256" key="1">
    <source>
        <dbReference type="SAM" id="MobiDB-lite"/>
    </source>
</evidence>
<feature type="region of interest" description="Disordered" evidence="1">
    <location>
        <begin position="1"/>
        <end position="37"/>
    </location>
</feature>
<sequence>MATNSLPDTMSKPPSEAPKKHKQIVEQSTSNRGQEVLDKLEQRMEEFSQIAKSVGEMDETMVELKDEVNRLKRKSTDDNEPCGSKGTKKPMDPPIEESDNSDSDVDEYLTSGPSNSNINTTELFDELDIFFEDVSEEGDDIDGKLARITNRAITSKRNDEKIKEIQNRHERPRNVKSLQIPKVDKTMCCKGAIPHWHKWQCP</sequence>
<accession>A0A9D4MIE5</accession>